<feature type="region of interest" description="Disordered" evidence="1">
    <location>
        <begin position="30"/>
        <end position="69"/>
    </location>
</feature>
<proteinExistence type="predicted"/>
<keyword evidence="3" id="KW-1185">Reference proteome</keyword>
<gene>
    <name evidence="2" type="ORF">JAAARDRAFT_506332</name>
</gene>
<evidence type="ECO:0000256" key="1">
    <source>
        <dbReference type="SAM" id="MobiDB-lite"/>
    </source>
</evidence>
<reference evidence="3" key="1">
    <citation type="journal article" date="2014" name="Proc. Natl. Acad. Sci. U.S.A.">
        <title>Extensive sampling of basidiomycete genomes demonstrates inadequacy of the white-rot/brown-rot paradigm for wood decay fungi.</title>
        <authorList>
            <person name="Riley R."/>
            <person name="Salamov A.A."/>
            <person name="Brown D.W."/>
            <person name="Nagy L.G."/>
            <person name="Floudas D."/>
            <person name="Held B.W."/>
            <person name="Levasseur A."/>
            <person name="Lombard V."/>
            <person name="Morin E."/>
            <person name="Otillar R."/>
            <person name="Lindquist E.A."/>
            <person name="Sun H."/>
            <person name="LaButti K.M."/>
            <person name="Schmutz J."/>
            <person name="Jabbour D."/>
            <person name="Luo H."/>
            <person name="Baker S.E."/>
            <person name="Pisabarro A.G."/>
            <person name="Walton J.D."/>
            <person name="Blanchette R.A."/>
            <person name="Henrissat B."/>
            <person name="Martin F."/>
            <person name="Cullen D."/>
            <person name="Hibbett D.S."/>
            <person name="Grigoriev I.V."/>
        </authorList>
    </citation>
    <scope>NUCLEOTIDE SEQUENCE [LARGE SCALE GENOMIC DNA]</scope>
    <source>
        <strain evidence="3">MUCL 33604</strain>
    </source>
</reference>
<dbReference type="Proteomes" id="UP000027265">
    <property type="component" value="Unassembled WGS sequence"/>
</dbReference>
<name>A0A067QFE9_9AGAM</name>
<dbReference type="AlphaFoldDB" id="A0A067QFE9"/>
<evidence type="ECO:0000313" key="2">
    <source>
        <dbReference type="EMBL" id="KDQ61331.1"/>
    </source>
</evidence>
<feature type="compositionally biased region" description="Polar residues" evidence="1">
    <location>
        <begin position="30"/>
        <end position="54"/>
    </location>
</feature>
<dbReference type="EMBL" id="KL197712">
    <property type="protein sequence ID" value="KDQ61331.1"/>
    <property type="molecule type" value="Genomic_DNA"/>
</dbReference>
<protein>
    <submittedName>
        <fullName evidence="2">Uncharacterized protein</fullName>
    </submittedName>
</protein>
<accession>A0A067QFE9</accession>
<dbReference type="InParanoid" id="A0A067QFE9"/>
<evidence type="ECO:0000313" key="3">
    <source>
        <dbReference type="Proteomes" id="UP000027265"/>
    </source>
</evidence>
<sequence>MKIRRESQSIQCQDTHSACCLTSRTRTQLESYTPISPRSNQPTRSVRASTSQYKPPSPFPIPTTLATMA</sequence>
<dbReference type="HOGENOM" id="CLU_2776271_0_0_1"/>
<organism evidence="2 3">
    <name type="scientific">Jaapia argillacea MUCL 33604</name>
    <dbReference type="NCBI Taxonomy" id="933084"/>
    <lineage>
        <taxon>Eukaryota</taxon>
        <taxon>Fungi</taxon>
        <taxon>Dikarya</taxon>
        <taxon>Basidiomycota</taxon>
        <taxon>Agaricomycotina</taxon>
        <taxon>Agaricomycetes</taxon>
        <taxon>Agaricomycetidae</taxon>
        <taxon>Jaapiales</taxon>
        <taxon>Jaapiaceae</taxon>
        <taxon>Jaapia</taxon>
    </lineage>
</organism>